<organism evidence="12">
    <name type="scientific">Papio anubis</name>
    <name type="common">Olive baboon</name>
    <dbReference type="NCBI Taxonomy" id="9555"/>
    <lineage>
        <taxon>Eukaryota</taxon>
        <taxon>Metazoa</taxon>
        <taxon>Chordata</taxon>
        <taxon>Craniata</taxon>
        <taxon>Vertebrata</taxon>
        <taxon>Euteleostomi</taxon>
        <taxon>Mammalia</taxon>
        <taxon>Eutheria</taxon>
        <taxon>Euarchontoglires</taxon>
        <taxon>Primates</taxon>
        <taxon>Haplorrhini</taxon>
        <taxon>Catarrhini</taxon>
        <taxon>Cercopithecidae</taxon>
        <taxon>Cercopithecinae</taxon>
        <taxon>Papio</taxon>
    </lineage>
</organism>
<proteinExistence type="predicted"/>
<feature type="transmembrane region" description="Helical" evidence="10">
    <location>
        <begin position="12"/>
        <end position="30"/>
    </location>
</feature>
<keyword evidence="2" id="KW-0716">Sensory transduction</keyword>
<dbReference type="Gene3D" id="1.20.1070.10">
    <property type="entry name" value="Rhodopsin 7-helix transmembrane proteins"/>
    <property type="match status" value="1"/>
</dbReference>
<evidence type="ECO:0000256" key="7">
    <source>
        <dbReference type="ARBA" id="ARBA00023136"/>
    </source>
</evidence>
<dbReference type="KEGG" id="panu:100137327"/>
<sequence>MISYYGCLTQMFFVHGVFATESAVLLAMAFDRYVAICCPLHYASILNATMIGKVGVACVIHGLLFVFPFVIFTERLPFCGRHIIPHTYCEHTGIAKLACASIKPNTIYGLTVALSITGMDVVLIASSCLLILLTVLCLHSKDAQL</sequence>
<name>A9L8Z7_PAPAN</name>
<dbReference type="SUPFAM" id="SSF81321">
    <property type="entry name" value="Family A G protein-coupled receptor-like"/>
    <property type="match status" value="1"/>
</dbReference>
<feature type="transmembrane region" description="Helical" evidence="10">
    <location>
        <begin position="112"/>
        <end position="138"/>
    </location>
</feature>
<evidence type="ECO:0000256" key="4">
    <source>
        <dbReference type="ARBA" id="ARBA00022725"/>
    </source>
</evidence>
<evidence type="ECO:0000256" key="1">
    <source>
        <dbReference type="ARBA" id="ARBA00004141"/>
    </source>
</evidence>
<evidence type="ECO:0000256" key="3">
    <source>
        <dbReference type="ARBA" id="ARBA00022692"/>
    </source>
</evidence>
<gene>
    <name evidence="12" type="primary">OLR154</name>
</gene>
<dbReference type="PANTHER" id="PTHR26450">
    <property type="entry name" value="OLFACTORY RECEPTOR 56B1-RELATED"/>
    <property type="match status" value="1"/>
</dbReference>
<dbReference type="Pfam" id="PF13853">
    <property type="entry name" value="7tm_4"/>
    <property type="match status" value="1"/>
</dbReference>
<dbReference type="GO" id="GO:0005886">
    <property type="term" value="C:plasma membrane"/>
    <property type="evidence" value="ECO:0007669"/>
    <property type="project" value="TreeGrafter"/>
</dbReference>
<evidence type="ECO:0000256" key="6">
    <source>
        <dbReference type="ARBA" id="ARBA00023040"/>
    </source>
</evidence>
<keyword evidence="4" id="KW-0552">Olfaction</keyword>
<dbReference type="PROSITE" id="PS00237">
    <property type="entry name" value="G_PROTEIN_RECEP_F1_1"/>
    <property type="match status" value="1"/>
</dbReference>
<dbReference type="InterPro" id="IPR050402">
    <property type="entry name" value="OR51/52/56-like"/>
</dbReference>
<feature type="domain" description="G-protein coupled receptors family 1 profile" evidence="11">
    <location>
        <begin position="1"/>
        <end position="145"/>
    </location>
</feature>
<dbReference type="GO" id="GO:0004984">
    <property type="term" value="F:olfactory receptor activity"/>
    <property type="evidence" value="ECO:0007669"/>
    <property type="project" value="InterPro"/>
</dbReference>
<dbReference type="InterPro" id="IPR000276">
    <property type="entry name" value="GPCR_Rhodpsn"/>
</dbReference>
<keyword evidence="7 10" id="KW-0472">Membrane</keyword>
<dbReference type="InterPro" id="IPR017452">
    <property type="entry name" value="GPCR_Rhodpsn_7TM"/>
</dbReference>
<protein>
    <submittedName>
        <fullName evidence="12">Olfactory receptor 154 (Predicted)</fullName>
    </submittedName>
</protein>
<dbReference type="PROSITE" id="PS50262">
    <property type="entry name" value="G_PROTEIN_RECEP_F1_2"/>
    <property type="match status" value="1"/>
</dbReference>
<evidence type="ECO:0000256" key="10">
    <source>
        <dbReference type="SAM" id="Phobius"/>
    </source>
</evidence>
<keyword evidence="6" id="KW-0297">G-protein coupled receptor</keyword>
<evidence type="ECO:0000256" key="2">
    <source>
        <dbReference type="ARBA" id="ARBA00022606"/>
    </source>
</evidence>
<comment type="subcellular location">
    <subcellularLocation>
        <location evidence="1">Membrane</location>
        <topology evidence="1">Multi-pass membrane protein</topology>
    </subcellularLocation>
</comment>
<keyword evidence="5 10" id="KW-1133">Transmembrane helix</keyword>
<reference evidence="12" key="1">
    <citation type="submission" date="2007-11" db="EMBL/GenBank/DDBJ databases">
        <title>NISC Comparative Sequencing Initiative.</title>
        <authorList>
            <person name="Antonellis A."/>
            <person name="Benjamin B."/>
            <person name="Blakesley R.W."/>
            <person name="Bouffard G.G."/>
            <person name="Brinkley C."/>
            <person name="Brooks S."/>
            <person name="Chu G."/>
            <person name="Chub I."/>
            <person name="Coleman H."/>
            <person name="Fuksenko T."/>
            <person name="Gestole M."/>
            <person name="Gregory M."/>
            <person name="Guan X."/>
            <person name="Gupta J."/>
            <person name="Gurson N."/>
            <person name="Han E."/>
            <person name="Han J."/>
            <person name="Hansen N."/>
            <person name="Hargrove A."/>
            <person name="Hines-Harris K."/>
            <person name="Ho S.-L."/>
            <person name="Hu P."/>
            <person name="Hunter G."/>
            <person name="Hurle B."/>
            <person name="Idol J.R."/>
            <person name="Johnson T."/>
            <person name="Knight E."/>
            <person name="Kwong P."/>
            <person name="Lee-Lin S.-Q."/>
            <person name="Legaspi R."/>
            <person name="Madden M."/>
            <person name="Maduro Q.L."/>
            <person name="Maduro V.B."/>
            <person name="Margulies E.H."/>
            <person name="Masiello C."/>
            <person name="Maskeri B."/>
            <person name="McDowell J."/>
            <person name="Merkulov G."/>
            <person name="Montemayor C."/>
            <person name="Mullikin J.C."/>
            <person name="Park M."/>
            <person name="Prasad A."/>
            <person name="Ramsahoye C."/>
            <person name="Reddix-Dugue N."/>
            <person name="Riebow N."/>
            <person name="Schandler K."/>
            <person name="Schueler M.G."/>
            <person name="Sison C."/>
            <person name="Smith L."/>
            <person name="Stantripop S."/>
            <person name="Thomas J.W."/>
            <person name="Thomas P.J."/>
            <person name="Tsipouri V."/>
            <person name="Young A."/>
            <person name="Green E.D."/>
        </authorList>
    </citation>
    <scope>NUCLEOTIDE SEQUENCE</scope>
</reference>
<dbReference type="CTD" id="100137327"/>
<dbReference type="EMBL" id="DP000505">
    <property type="protein sequence ID" value="ABX52158.1"/>
    <property type="molecule type" value="Genomic_DNA"/>
</dbReference>
<accession>A9L8Z7</accession>
<evidence type="ECO:0000256" key="8">
    <source>
        <dbReference type="ARBA" id="ARBA00023170"/>
    </source>
</evidence>
<evidence type="ECO:0000259" key="11">
    <source>
        <dbReference type="PROSITE" id="PS50262"/>
    </source>
</evidence>
<dbReference type="HOGENOM" id="CLU_012526_3_0_1"/>
<keyword evidence="8 12" id="KW-0675">Receptor</keyword>
<keyword evidence="3 10" id="KW-0812">Transmembrane</keyword>
<dbReference type="PRINTS" id="PR00245">
    <property type="entry name" value="OLFACTORYR"/>
</dbReference>
<dbReference type="eggNOG" id="ENOG502QV28">
    <property type="taxonomic scope" value="Eukaryota"/>
</dbReference>
<evidence type="ECO:0000256" key="9">
    <source>
        <dbReference type="ARBA" id="ARBA00023224"/>
    </source>
</evidence>
<dbReference type="GeneID" id="100137327"/>
<feature type="transmembrane region" description="Helical" evidence="10">
    <location>
        <begin position="51"/>
        <end position="72"/>
    </location>
</feature>
<evidence type="ECO:0000313" key="12">
    <source>
        <dbReference type="EMBL" id="ABX52158.1"/>
    </source>
</evidence>
<dbReference type="PANTHER" id="PTHR26450:SF192">
    <property type="entry name" value="OLFACTORY RECEPTOR"/>
    <property type="match status" value="1"/>
</dbReference>
<dbReference type="RefSeq" id="NP_001162335.1">
    <property type="nucleotide sequence ID" value="NM_001168864.1"/>
</dbReference>
<dbReference type="OrthoDB" id="5969463at2759"/>
<dbReference type="AlphaFoldDB" id="A9L8Z7"/>
<dbReference type="InterPro" id="IPR000725">
    <property type="entry name" value="Olfact_rcpt"/>
</dbReference>
<keyword evidence="9" id="KW-0807">Transducer</keyword>
<dbReference type="GO" id="GO:0004930">
    <property type="term" value="F:G protein-coupled receptor activity"/>
    <property type="evidence" value="ECO:0007669"/>
    <property type="project" value="UniProtKB-KW"/>
</dbReference>
<evidence type="ECO:0000256" key="5">
    <source>
        <dbReference type="ARBA" id="ARBA00022989"/>
    </source>
</evidence>